<evidence type="ECO:0000313" key="1">
    <source>
        <dbReference type="EMBL" id="CAI4029895.1"/>
    </source>
</evidence>
<name>A0AA86MVQ4_9BACT</name>
<keyword evidence="2" id="KW-1185">Reference proteome</keyword>
<protein>
    <submittedName>
        <fullName evidence="1">Uncharacterized protein</fullName>
    </submittedName>
</protein>
<proteinExistence type="predicted"/>
<dbReference type="EMBL" id="OX365700">
    <property type="protein sequence ID" value="CAI4029895.1"/>
    <property type="molecule type" value="Genomic_DNA"/>
</dbReference>
<reference evidence="1" key="1">
    <citation type="submission" date="2022-10" db="EMBL/GenBank/DDBJ databases">
        <authorList>
            <person name="Koch H."/>
        </authorList>
    </citation>
    <scope>NUCLEOTIDE SEQUENCE</scope>
    <source>
        <strain evidence="1">DNF</strain>
    </source>
</reference>
<dbReference type="KEGG" id="nti:DNFV4_00315"/>
<sequence>MSHTLRRRGVQRTCESELYRALAQVKARLSARDFQALCMLLALLALGVADGQKKGGRR</sequence>
<gene>
    <name evidence="1" type="ORF">DNFV4_00315</name>
</gene>
<dbReference type="Proteomes" id="UP001179121">
    <property type="component" value="Chromosome"/>
</dbReference>
<organism evidence="1 2">
    <name type="scientific">Nitrospira tepida</name>
    <dbReference type="NCBI Taxonomy" id="2973512"/>
    <lineage>
        <taxon>Bacteria</taxon>
        <taxon>Pseudomonadati</taxon>
        <taxon>Nitrospirota</taxon>
        <taxon>Nitrospiria</taxon>
        <taxon>Nitrospirales</taxon>
        <taxon>Nitrospiraceae</taxon>
        <taxon>Nitrospira</taxon>
    </lineage>
</organism>
<accession>A0AA86MVQ4</accession>
<dbReference type="AlphaFoldDB" id="A0AA86MVQ4"/>
<evidence type="ECO:0000313" key="2">
    <source>
        <dbReference type="Proteomes" id="UP001179121"/>
    </source>
</evidence>